<sequence length="323" mass="33407">MRFSTDDLDKILPRDLPPLAAVPGVVVAAYDELTEGDHDPLIRRSAFWTHAIFAALRRRSWSFAPEREIPPLLATAFGADGFGPNATLSVGALDPDFEEEAFGLVLTLPHERESAVIGTISLPELNDARFPVAVRALAEEPHAAPSLPNATTTCWAEDALSPGRWGFVTCSHALAGVATGASVPLVGGGHGTVLRKGWPLIDAALVQSASPTSILAPLPLVSFPTTGLTLSVHCGSGAVSRTVVGVTNTLGVLGDPHHPIKIYTDTPCTPGDSGSLITSAGDGAAIYCGALSGATVGGTGGQTVGFAQHLEQAAIILDFKPFQ</sequence>
<accession>A0ABU0HBV4</accession>
<name>A0ABU0HBV4_9HYPH</name>
<dbReference type="EMBL" id="JAUSVO010000006">
    <property type="protein sequence ID" value="MDQ0439787.1"/>
    <property type="molecule type" value="Genomic_DNA"/>
</dbReference>
<gene>
    <name evidence="1" type="ORF">QO014_004193</name>
</gene>
<comment type="caution">
    <text evidence="1">The sequence shown here is derived from an EMBL/GenBank/DDBJ whole genome shotgun (WGS) entry which is preliminary data.</text>
</comment>
<keyword evidence="2" id="KW-1185">Reference proteome</keyword>
<organism evidence="1 2">
    <name type="scientific">Kaistia dalseonensis</name>
    <dbReference type="NCBI Taxonomy" id="410840"/>
    <lineage>
        <taxon>Bacteria</taxon>
        <taxon>Pseudomonadati</taxon>
        <taxon>Pseudomonadota</taxon>
        <taxon>Alphaproteobacteria</taxon>
        <taxon>Hyphomicrobiales</taxon>
        <taxon>Kaistiaceae</taxon>
        <taxon>Kaistia</taxon>
    </lineage>
</organism>
<reference evidence="1 2" key="1">
    <citation type="submission" date="2023-07" db="EMBL/GenBank/DDBJ databases">
        <title>Genomic Encyclopedia of Type Strains, Phase IV (KMG-IV): sequencing the most valuable type-strain genomes for metagenomic binning, comparative biology and taxonomic classification.</title>
        <authorList>
            <person name="Goeker M."/>
        </authorList>
    </citation>
    <scope>NUCLEOTIDE SEQUENCE [LARGE SCALE GENOMIC DNA]</scope>
    <source>
        <strain evidence="1 2">B6-8</strain>
    </source>
</reference>
<evidence type="ECO:0000313" key="2">
    <source>
        <dbReference type="Proteomes" id="UP001241603"/>
    </source>
</evidence>
<evidence type="ECO:0000313" key="1">
    <source>
        <dbReference type="EMBL" id="MDQ0439787.1"/>
    </source>
</evidence>
<proteinExistence type="predicted"/>
<dbReference type="InterPro" id="IPR009003">
    <property type="entry name" value="Peptidase_S1_PA"/>
</dbReference>
<dbReference type="SUPFAM" id="SSF50494">
    <property type="entry name" value="Trypsin-like serine proteases"/>
    <property type="match status" value="1"/>
</dbReference>
<dbReference type="Proteomes" id="UP001241603">
    <property type="component" value="Unassembled WGS sequence"/>
</dbReference>
<protein>
    <submittedName>
        <fullName evidence="1">Uncharacterized protein</fullName>
    </submittedName>
</protein>
<dbReference type="RefSeq" id="WP_266350674.1">
    <property type="nucleotide sequence ID" value="NZ_JAPKNG010000006.1"/>
</dbReference>